<evidence type="ECO:0000259" key="1">
    <source>
        <dbReference type="Pfam" id="PF19580"/>
    </source>
</evidence>
<dbReference type="GO" id="GO:0003824">
    <property type="term" value="F:catalytic activity"/>
    <property type="evidence" value="ECO:0007669"/>
    <property type="project" value="InterPro"/>
</dbReference>
<comment type="caution">
    <text evidence="2">The sequence shown here is derived from an EMBL/GenBank/DDBJ whole genome shotgun (WGS) entry which is preliminary data.</text>
</comment>
<gene>
    <name evidence="2" type="ORF">C6Q15_18115</name>
</gene>
<proteinExistence type="predicted"/>
<sequence>MRWAVENIRTDASPYIVLMGDYNDDPFSPSLSEHLLATRDRYLVRAHGDLLYNPFWKRLGESHDHSDDDPPDGVCGTYFYHKGRASRWFTFDQMIFSSEFLQRKALVLDETNSGILVPLDLRAKLLNPKEIFDHLPVLGVVELRSKT</sequence>
<dbReference type="Pfam" id="PF19580">
    <property type="entry name" value="Exo_endo_phos_3"/>
    <property type="match status" value="1"/>
</dbReference>
<dbReference type="Proteomes" id="UP000238982">
    <property type="component" value="Unassembled WGS sequence"/>
</dbReference>
<dbReference type="AlphaFoldDB" id="A0A2S9MKL1"/>
<evidence type="ECO:0000313" key="2">
    <source>
        <dbReference type="EMBL" id="PRF58969.1"/>
    </source>
</evidence>
<reference evidence="2 3" key="1">
    <citation type="submission" date="2018-03" db="EMBL/GenBank/DDBJ databases">
        <authorList>
            <person name="Keele B.F."/>
        </authorList>
    </citation>
    <scope>NUCLEOTIDE SEQUENCE [LARGE SCALE GENOMIC DNA]</scope>
    <source>
        <strain evidence="2 3">AU19729</strain>
    </source>
</reference>
<evidence type="ECO:0000313" key="3">
    <source>
        <dbReference type="Proteomes" id="UP000238982"/>
    </source>
</evidence>
<dbReference type="EMBL" id="PVGH01000074">
    <property type="protein sequence ID" value="PRF58969.1"/>
    <property type="molecule type" value="Genomic_DNA"/>
</dbReference>
<feature type="domain" description="Endonuclease/exonuclease/phosphatase" evidence="1">
    <location>
        <begin position="10"/>
        <end position="105"/>
    </location>
</feature>
<protein>
    <recommendedName>
        <fullName evidence="1">Endonuclease/exonuclease/phosphatase domain-containing protein</fullName>
    </recommendedName>
</protein>
<organism evidence="2 3">
    <name type="scientific">Burkholderia multivorans</name>
    <dbReference type="NCBI Taxonomy" id="87883"/>
    <lineage>
        <taxon>Bacteria</taxon>
        <taxon>Pseudomonadati</taxon>
        <taxon>Pseudomonadota</taxon>
        <taxon>Betaproteobacteria</taxon>
        <taxon>Burkholderiales</taxon>
        <taxon>Burkholderiaceae</taxon>
        <taxon>Burkholderia</taxon>
        <taxon>Burkholderia cepacia complex</taxon>
    </lineage>
</organism>
<dbReference type="InterPro" id="IPR005135">
    <property type="entry name" value="Endo/exonuclease/phosphatase"/>
</dbReference>
<dbReference type="SUPFAM" id="SSF56219">
    <property type="entry name" value="DNase I-like"/>
    <property type="match status" value="1"/>
</dbReference>
<dbReference type="InterPro" id="IPR036691">
    <property type="entry name" value="Endo/exonu/phosph_ase_sf"/>
</dbReference>
<name>A0A2S9MKL1_9BURK</name>
<accession>A0A2S9MKL1</accession>